<dbReference type="PROSITE" id="PS50011">
    <property type="entry name" value="PROTEIN_KINASE_DOM"/>
    <property type="match status" value="1"/>
</dbReference>
<sequence>MLSDHKLDSSEKYYWLDRREFLLRCGYRFRSLTGPKRKKYEKKRAREQRPDMMPFAQRILDGRDVTLKVISSTLHPFEADIGQLFSSLEHAGNPRNHCVPILDVLQDPDDMDRQIIVLPQLVPFHYPAFDTVGEVVDCFRQIFEGLQYMHENFVAHRNCGLANILQDPTNLFPDGLHPIAALCGRRTRKLTRTQCWPRYYLSDLSLSRQYDPTSGKLPFEEFQGPLDMATSPPEYDYVGCNPFPTDIYLLGDVLKRHFLFAQSTSPSRSSSGIYPPLRFLGPLVDEMTRMDPASRPTIDQVVQRFDELTSQLSWRHLRQPGQRCRWPARLAQRLRQLWRIVTAVPALPPYAPPPSARMDASMRAFYTQTDQEAVYR</sequence>
<accession>A0AAD7C2K5</accession>
<evidence type="ECO:0000313" key="3">
    <source>
        <dbReference type="Proteomes" id="UP001221142"/>
    </source>
</evidence>
<name>A0AAD7C2K5_9AGAR</name>
<comment type="caution">
    <text evidence="2">The sequence shown here is derived from an EMBL/GenBank/DDBJ whole genome shotgun (WGS) entry which is preliminary data.</text>
</comment>
<feature type="domain" description="Protein kinase" evidence="1">
    <location>
        <begin position="1"/>
        <end position="309"/>
    </location>
</feature>
<dbReference type="SUPFAM" id="SSF56112">
    <property type="entry name" value="Protein kinase-like (PK-like)"/>
    <property type="match status" value="1"/>
</dbReference>
<dbReference type="GO" id="GO:0005524">
    <property type="term" value="F:ATP binding"/>
    <property type="evidence" value="ECO:0007669"/>
    <property type="project" value="InterPro"/>
</dbReference>
<evidence type="ECO:0000313" key="2">
    <source>
        <dbReference type="EMBL" id="KAJ7637160.1"/>
    </source>
</evidence>
<dbReference type="SMART" id="SM00220">
    <property type="entry name" value="S_TKc"/>
    <property type="match status" value="1"/>
</dbReference>
<gene>
    <name evidence="2" type="ORF">FB45DRAFT_1056375</name>
</gene>
<dbReference type="InterPro" id="IPR000719">
    <property type="entry name" value="Prot_kinase_dom"/>
</dbReference>
<evidence type="ECO:0000259" key="1">
    <source>
        <dbReference type="PROSITE" id="PS50011"/>
    </source>
</evidence>
<dbReference type="AlphaFoldDB" id="A0AAD7C2K5"/>
<proteinExistence type="predicted"/>
<dbReference type="EMBL" id="JARKIF010000006">
    <property type="protein sequence ID" value="KAJ7637160.1"/>
    <property type="molecule type" value="Genomic_DNA"/>
</dbReference>
<keyword evidence="3" id="KW-1185">Reference proteome</keyword>
<reference evidence="2" key="1">
    <citation type="submission" date="2023-03" db="EMBL/GenBank/DDBJ databases">
        <title>Massive genome expansion in bonnet fungi (Mycena s.s.) driven by repeated elements and novel gene families across ecological guilds.</title>
        <authorList>
            <consortium name="Lawrence Berkeley National Laboratory"/>
            <person name="Harder C.B."/>
            <person name="Miyauchi S."/>
            <person name="Viragh M."/>
            <person name="Kuo A."/>
            <person name="Thoen E."/>
            <person name="Andreopoulos B."/>
            <person name="Lu D."/>
            <person name="Skrede I."/>
            <person name="Drula E."/>
            <person name="Henrissat B."/>
            <person name="Morin E."/>
            <person name="Kohler A."/>
            <person name="Barry K."/>
            <person name="LaButti K."/>
            <person name="Morin E."/>
            <person name="Salamov A."/>
            <person name="Lipzen A."/>
            <person name="Mereny Z."/>
            <person name="Hegedus B."/>
            <person name="Baldrian P."/>
            <person name="Stursova M."/>
            <person name="Weitz H."/>
            <person name="Taylor A."/>
            <person name="Grigoriev I.V."/>
            <person name="Nagy L.G."/>
            <person name="Martin F."/>
            <person name="Kauserud H."/>
        </authorList>
    </citation>
    <scope>NUCLEOTIDE SEQUENCE</scope>
    <source>
        <strain evidence="2">9284</strain>
    </source>
</reference>
<dbReference type="InterPro" id="IPR011009">
    <property type="entry name" value="Kinase-like_dom_sf"/>
</dbReference>
<dbReference type="GO" id="GO:0004672">
    <property type="term" value="F:protein kinase activity"/>
    <property type="evidence" value="ECO:0007669"/>
    <property type="project" value="InterPro"/>
</dbReference>
<dbReference type="Gene3D" id="1.10.510.10">
    <property type="entry name" value="Transferase(Phosphotransferase) domain 1"/>
    <property type="match status" value="1"/>
</dbReference>
<protein>
    <recommendedName>
        <fullName evidence="1">Protein kinase domain-containing protein</fullName>
    </recommendedName>
</protein>
<dbReference type="Proteomes" id="UP001221142">
    <property type="component" value="Unassembled WGS sequence"/>
</dbReference>
<organism evidence="2 3">
    <name type="scientific">Roridomyces roridus</name>
    <dbReference type="NCBI Taxonomy" id="1738132"/>
    <lineage>
        <taxon>Eukaryota</taxon>
        <taxon>Fungi</taxon>
        <taxon>Dikarya</taxon>
        <taxon>Basidiomycota</taxon>
        <taxon>Agaricomycotina</taxon>
        <taxon>Agaricomycetes</taxon>
        <taxon>Agaricomycetidae</taxon>
        <taxon>Agaricales</taxon>
        <taxon>Marasmiineae</taxon>
        <taxon>Mycenaceae</taxon>
        <taxon>Roridomyces</taxon>
    </lineage>
</organism>